<dbReference type="EMBL" id="CM042017">
    <property type="protein sequence ID" value="KAI3689002.1"/>
    <property type="molecule type" value="Genomic_DNA"/>
</dbReference>
<dbReference type="Proteomes" id="UP001055811">
    <property type="component" value="Linkage Group LG09"/>
</dbReference>
<keyword evidence="2" id="KW-1185">Reference proteome</keyword>
<evidence type="ECO:0000313" key="2">
    <source>
        <dbReference type="Proteomes" id="UP001055811"/>
    </source>
</evidence>
<reference evidence="2" key="1">
    <citation type="journal article" date="2022" name="Mol. Ecol. Resour.">
        <title>The genomes of chicory, endive, great burdock and yacon provide insights into Asteraceae palaeo-polyploidization history and plant inulin production.</title>
        <authorList>
            <person name="Fan W."/>
            <person name="Wang S."/>
            <person name="Wang H."/>
            <person name="Wang A."/>
            <person name="Jiang F."/>
            <person name="Liu H."/>
            <person name="Zhao H."/>
            <person name="Xu D."/>
            <person name="Zhang Y."/>
        </authorList>
    </citation>
    <scope>NUCLEOTIDE SEQUENCE [LARGE SCALE GENOMIC DNA]</scope>
    <source>
        <strain evidence="2">cv. Punajuju</strain>
    </source>
</reference>
<name>A0ACB8YTE5_CICIN</name>
<accession>A0ACB8YTE5</accession>
<proteinExistence type="predicted"/>
<gene>
    <name evidence="1" type="ORF">L2E82_46950</name>
</gene>
<evidence type="ECO:0000313" key="1">
    <source>
        <dbReference type="EMBL" id="KAI3689002.1"/>
    </source>
</evidence>
<sequence length="475" mass="53039">MANTDHKESSFRLLLRFLRSDLQQQQEQSPQQAPPKEGLDPAVQQQLNLESVNTRATSLYKAIGRIPDDFEVVARTNSVPKCYVYRSMLYEKDGYKHKIDVLDVKPNVFKDSHVDSGNSEDCCVYWDKYLKNKGINMKMRLSCRLEWLEKKEVRLLDDASMGRNVVEVISHGCWNFHHIPVFKGFYNSGGPDLATGCPHWIKEGNLNQLLLYPNPSDPLNGDAAALMMQDRTAYEQKVKGICDHIIFKAVCVSGATNVIAYDLLPNKTLRDTINRILESNNSSAENGGSAFHVQGVHHHSPRFNPLQDLQPLRVSSKLHHKMGRLQILVVAAAATAEHDGAPAAEPPVSGKGKITKAPDVSEATYDSRTKKKKKKKVNMPNAAEMQWRASQDFAAENYMMLPGPPYNPYWNSMQPGMDAFMGPYGGGMPPYMGGGYGLGPMDVPFGGGMFLQDPFGMSGLMMPPPFIPPQRYYNL</sequence>
<comment type="caution">
    <text evidence="1">The sequence shown here is derived from an EMBL/GenBank/DDBJ whole genome shotgun (WGS) entry which is preliminary data.</text>
</comment>
<protein>
    <submittedName>
        <fullName evidence="1">Uncharacterized protein</fullName>
    </submittedName>
</protein>
<organism evidence="1 2">
    <name type="scientific">Cichorium intybus</name>
    <name type="common">Chicory</name>
    <dbReference type="NCBI Taxonomy" id="13427"/>
    <lineage>
        <taxon>Eukaryota</taxon>
        <taxon>Viridiplantae</taxon>
        <taxon>Streptophyta</taxon>
        <taxon>Embryophyta</taxon>
        <taxon>Tracheophyta</taxon>
        <taxon>Spermatophyta</taxon>
        <taxon>Magnoliopsida</taxon>
        <taxon>eudicotyledons</taxon>
        <taxon>Gunneridae</taxon>
        <taxon>Pentapetalae</taxon>
        <taxon>asterids</taxon>
        <taxon>campanulids</taxon>
        <taxon>Asterales</taxon>
        <taxon>Asteraceae</taxon>
        <taxon>Cichorioideae</taxon>
        <taxon>Cichorieae</taxon>
        <taxon>Cichoriinae</taxon>
        <taxon>Cichorium</taxon>
    </lineage>
</organism>
<reference evidence="1 2" key="2">
    <citation type="journal article" date="2022" name="Mol. Ecol. Resour.">
        <title>The genomes of chicory, endive, great burdock and yacon provide insights into Asteraceae paleo-polyploidization history and plant inulin production.</title>
        <authorList>
            <person name="Fan W."/>
            <person name="Wang S."/>
            <person name="Wang H."/>
            <person name="Wang A."/>
            <person name="Jiang F."/>
            <person name="Liu H."/>
            <person name="Zhao H."/>
            <person name="Xu D."/>
            <person name="Zhang Y."/>
        </authorList>
    </citation>
    <scope>NUCLEOTIDE SEQUENCE [LARGE SCALE GENOMIC DNA]</scope>
    <source>
        <strain evidence="2">cv. Punajuju</strain>
        <tissue evidence="1">Leaves</tissue>
    </source>
</reference>